<reference evidence="1 2" key="1">
    <citation type="submission" date="2015-01" db="EMBL/GenBank/DDBJ databases">
        <title>Genome sequence of the beneficial rhizobacterium Pseudomonas fluorescens 2-79.</title>
        <authorList>
            <person name="Thuermer A."/>
            <person name="Daniel R."/>
        </authorList>
    </citation>
    <scope>NUCLEOTIDE SEQUENCE [LARGE SCALE GENOMIC DNA]</scope>
    <source>
        <strain evidence="1 2">2-79</strain>
    </source>
</reference>
<name>A0A0D0TLI8_PSEFL</name>
<dbReference type="AlphaFoldDB" id="A0A0D0TLI8"/>
<dbReference type="Proteomes" id="UP000032210">
    <property type="component" value="Unassembled WGS sequence"/>
</dbReference>
<evidence type="ECO:0000313" key="2">
    <source>
        <dbReference type="Proteomes" id="UP000032210"/>
    </source>
</evidence>
<protein>
    <submittedName>
        <fullName evidence="1">Uncharacterized protein</fullName>
    </submittedName>
</protein>
<evidence type="ECO:0000313" key="1">
    <source>
        <dbReference type="EMBL" id="KIR21790.1"/>
    </source>
</evidence>
<gene>
    <name evidence="1" type="ORF">PFLU3_28260</name>
</gene>
<comment type="caution">
    <text evidence="1">The sequence shown here is derived from an EMBL/GenBank/DDBJ whole genome shotgun (WGS) entry which is preliminary data.</text>
</comment>
<proteinExistence type="predicted"/>
<accession>A0A0D0TLI8</accession>
<dbReference type="EMBL" id="JXCQ01000021">
    <property type="protein sequence ID" value="KIR21790.1"/>
    <property type="molecule type" value="Genomic_DNA"/>
</dbReference>
<organism evidence="1 2">
    <name type="scientific">Pseudomonas fluorescens</name>
    <dbReference type="NCBI Taxonomy" id="294"/>
    <lineage>
        <taxon>Bacteria</taxon>
        <taxon>Pseudomonadati</taxon>
        <taxon>Pseudomonadota</taxon>
        <taxon>Gammaproteobacteria</taxon>
        <taxon>Pseudomonadales</taxon>
        <taxon>Pseudomonadaceae</taxon>
        <taxon>Pseudomonas</taxon>
    </lineage>
</organism>
<sequence>MLAASHTLDSGGDGLIAFVHIIRSHNSSGAARLIHTDSDGLAIIESDSQRIGDISHRRAVFIHKAGGVDDVATFADCGGCTQDHIDLVDGVVDRGGCTVTCHFQFFEVAASGLSDLDGLGALVDEYVIGRCRDRYRPNGIARLDGDRRAVVQLQGDVSTGLVAQGGGVGDLATFVNSARCSQCDRRGVIGTRGVSHSRGDFIGPRYQIFEMFAASDAFDGGGDGLIALVDVIRCQDGNGAAGLAHPNGNALAVIQGDGERIGDISHRRAVFIHKAGGVDDVAAFADGGGGGQNDVYLIDGVVDRGGRAIACNFQLLKVAASGFSDLNGLGALVDEHVIGRCRDRYRPNGIARLDGDRRAVVQLQGDVGAGLVAQSCGVGDLTTFVHCVWRGQRDSRSVIGTRCVSHSRGDFIGPWNQILEVLAASHTLDSGGDGLVAFVHIIQSHNSSGAARLIHTDSDGLAIIESDSQRIGDISHRRAVFIHKAGGVDDVAAFANGGSGRQDDIDLVDGVVDRGGCAIACDFEFFEVAAGSVGDLDGLAALVDEYVIGRCRDRYRPNGIARLDGDRRAVVQLQGDVGARLIGERSGIGDLAAFVNGIWRSQCDRRGVIGTRCIRNGGIHRRSTWNQIFEMLAAGDAFDGRSDSLVAFIHIIRCHNRDRTAALVHADSDGLAVIQGDSQRVGDVGHRRAVFIHKAGGVNDVAAFADSGGGGQNYVDLIDGVVDRGSCAVACNFQLLKVAASGLGDLDGLGALVDEHVIGRRGDSHGADGITSLDGDARAVVQLQGDVGARLIGERSGIGDLAAFVNGIWRSQRDSRGVVSAWGIRNGGVHRGSARYQIFKVFAAGHAFDGCGDGLIAFVDIIRCNNRNASARFVNTDGDGLSVIQGDSQRIGDVGHRRAVFIHKAGGVNDVAAFADGGGGGQHHIDLVDGVVDGGGRTVACNFQFFEIAASGFGDLDGLGALVDEHVIGRCRDSHSADSIARFDRDA</sequence>